<name>A0A4Q1L1N2_9CELL</name>
<dbReference type="Pfam" id="PF00899">
    <property type="entry name" value="ThiF"/>
    <property type="match status" value="1"/>
</dbReference>
<dbReference type="AlphaFoldDB" id="A0A4Q1L1N2"/>
<dbReference type="InterPro" id="IPR000594">
    <property type="entry name" value="ThiF_NAD_FAD-bd"/>
</dbReference>
<evidence type="ECO:0000313" key="4">
    <source>
        <dbReference type="Proteomes" id="UP000289805"/>
    </source>
</evidence>
<dbReference type="Gene3D" id="3.40.50.720">
    <property type="entry name" value="NAD(P)-binding Rossmann-like Domain"/>
    <property type="match status" value="1"/>
</dbReference>
<feature type="domain" description="THIF-type NAD/FAD binding fold" evidence="1">
    <location>
        <begin position="127"/>
        <end position="203"/>
    </location>
</feature>
<evidence type="ECO:0000259" key="1">
    <source>
        <dbReference type="Pfam" id="PF00899"/>
    </source>
</evidence>
<evidence type="ECO:0000313" key="3">
    <source>
        <dbReference type="EMBL" id="RXR36137.1"/>
    </source>
</evidence>
<dbReference type="STRING" id="1713.GCA_000718325_01197"/>
<dbReference type="Proteomes" id="UP000290517">
    <property type="component" value="Unassembled WGS sequence"/>
</dbReference>
<comment type="caution">
    <text evidence="3">The sequence shown here is derived from an EMBL/GenBank/DDBJ whole genome shotgun (WGS) entry which is preliminary data.</text>
</comment>
<evidence type="ECO:0000313" key="5">
    <source>
        <dbReference type="Proteomes" id="UP000290517"/>
    </source>
</evidence>
<sequence>MDDAPLFPVRLRPGTVVLRRDHGVLQYGTDERWSVLLSGLDDHETAWLLDHHRSGRPLLHAPGARYTVTPERQRAIVRHLHEALLVVGPPDENLHGVVAPAHGRADTPTLALLRPDGSGRATMAHRAQATVGVGGLGRLGLGIAVVLATAGVGTLLLDDAAPVQATDVGLGGYRPRDVGRHRGDAAGRVLTDLAPEVRSRQVAASRWVSPSETRPDVAVVVEHRVLRPERYGRLTGDGTSHLPVVVREADVVVGPFVRPGRTPCVRCVEGHRADLDPQWPQLADQLRDPQREVLDVEETTLAAVGAAIAASQVLAHLDGLTPRAATACIEIAVPDAVPRLREVVSHPRCGCSDLTVAAATSGRR</sequence>
<protein>
    <submittedName>
        <fullName evidence="3">Thiamine biosynthesis protein ThiF</fullName>
    </submittedName>
</protein>
<dbReference type="EMBL" id="SDJR01000002">
    <property type="protein sequence ID" value="RXR27289.1"/>
    <property type="molecule type" value="Genomic_DNA"/>
</dbReference>
<dbReference type="OrthoDB" id="4426339at2"/>
<dbReference type="RefSeq" id="WP_030150751.1">
    <property type="nucleotide sequence ID" value="NZ_JOFV01000005.1"/>
</dbReference>
<organism evidence="3 4">
    <name type="scientific">Oerskovia turbata</name>
    <dbReference type="NCBI Taxonomy" id="1713"/>
    <lineage>
        <taxon>Bacteria</taxon>
        <taxon>Bacillati</taxon>
        <taxon>Actinomycetota</taxon>
        <taxon>Actinomycetes</taxon>
        <taxon>Micrococcales</taxon>
        <taxon>Cellulomonadaceae</taxon>
        <taxon>Oerskovia</taxon>
    </lineage>
</organism>
<reference evidence="4 5" key="1">
    <citation type="submission" date="2019-01" db="EMBL/GenBank/DDBJ databases">
        <title>Oerskovia turbata Genome sequencing and assembly.</title>
        <authorList>
            <person name="Dou T."/>
        </authorList>
    </citation>
    <scope>NUCLEOTIDE SEQUENCE [LARGE SCALE GENOMIC DNA]</scope>
    <source>
        <strain evidence="3 4">JCM12123</strain>
        <strain evidence="2 5">JCM3160</strain>
    </source>
</reference>
<gene>
    <name evidence="2" type="ORF">EQW73_02310</name>
    <name evidence="3" type="ORF">EQW78_03450</name>
</gene>
<accession>A0A4Q1L1N2</accession>
<dbReference type="SUPFAM" id="SSF69572">
    <property type="entry name" value="Activating enzymes of the ubiquitin-like proteins"/>
    <property type="match status" value="1"/>
</dbReference>
<proteinExistence type="predicted"/>
<keyword evidence="5" id="KW-1185">Reference proteome</keyword>
<dbReference type="GO" id="GO:0008641">
    <property type="term" value="F:ubiquitin-like modifier activating enzyme activity"/>
    <property type="evidence" value="ECO:0007669"/>
    <property type="project" value="InterPro"/>
</dbReference>
<dbReference type="Proteomes" id="UP000289805">
    <property type="component" value="Unassembled WGS sequence"/>
</dbReference>
<evidence type="ECO:0000313" key="2">
    <source>
        <dbReference type="EMBL" id="RXR27289.1"/>
    </source>
</evidence>
<dbReference type="InterPro" id="IPR035985">
    <property type="entry name" value="Ubiquitin-activating_enz"/>
</dbReference>
<dbReference type="EMBL" id="SDJQ01000005">
    <property type="protein sequence ID" value="RXR36137.1"/>
    <property type="molecule type" value="Genomic_DNA"/>
</dbReference>